<proteinExistence type="predicted"/>
<reference evidence="2 3" key="1">
    <citation type="submission" date="2019-11" db="EMBL/GenBank/DDBJ databases">
        <title>Type strains purchased from KCTC, JCM and DSMZ.</title>
        <authorList>
            <person name="Lu H."/>
        </authorList>
    </citation>
    <scope>NUCLEOTIDE SEQUENCE [LARGE SCALE GENOMIC DNA]</scope>
    <source>
        <strain evidence="2 3">KCTC 42409</strain>
    </source>
</reference>
<feature type="region of interest" description="Disordered" evidence="1">
    <location>
        <begin position="1"/>
        <end position="22"/>
    </location>
</feature>
<evidence type="ECO:0000313" key="3">
    <source>
        <dbReference type="Proteomes" id="UP000484015"/>
    </source>
</evidence>
<sequence>MLEPVNDVSDEHGKDLGNASHARGTDIDMYHFYVFAGRQCDGSMSNYEKLAQRLLDLPKLTSDNADTRAAQAANAEIQSWIAAMRAEIDKLAASGSVTQFGHICSGPDQEKDRFT</sequence>
<dbReference type="AlphaFoldDB" id="A0A6L6PZV3"/>
<accession>A0A6L6PZV3</accession>
<evidence type="ECO:0000313" key="2">
    <source>
        <dbReference type="EMBL" id="MTW02694.1"/>
    </source>
</evidence>
<dbReference type="Proteomes" id="UP000484015">
    <property type="component" value="Unassembled WGS sequence"/>
</dbReference>
<dbReference type="EMBL" id="WNLA01000006">
    <property type="protein sequence ID" value="MTW02694.1"/>
    <property type="molecule type" value="Genomic_DNA"/>
</dbReference>
<comment type="caution">
    <text evidence="2">The sequence shown here is derived from an EMBL/GenBank/DDBJ whole genome shotgun (WGS) entry which is preliminary data.</text>
</comment>
<gene>
    <name evidence="2" type="ORF">GM668_11430</name>
</gene>
<name>A0A6L6PZV3_9BURK</name>
<evidence type="ECO:0000256" key="1">
    <source>
        <dbReference type="SAM" id="MobiDB-lite"/>
    </source>
</evidence>
<dbReference type="OrthoDB" id="8742812at2"/>
<keyword evidence="3" id="KW-1185">Reference proteome</keyword>
<dbReference type="RefSeq" id="WP_155439093.1">
    <property type="nucleotide sequence ID" value="NZ_WNLA01000006.1"/>
</dbReference>
<organism evidence="2 3">
    <name type="scientific">Pseudoduganella ginsengisoli</name>
    <dbReference type="NCBI Taxonomy" id="1462440"/>
    <lineage>
        <taxon>Bacteria</taxon>
        <taxon>Pseudomonadati</taxon>
        <taxon>Pseudomonadota</taxon>
        <taxon>Betaproteobacteria</taxon>
        <taxon>Burkholderiales</taxon>
        <taxon>Oxalobacteraceae</taxon>
        <taxon>Telluria group</taxon>
        <taxon>Pseudoduganella</taxon>
    </lineage>
</organism>
<protein>
    <submittedName>
        <fullName evidence="2">Uncharacterized protein</fullName>
    </submittedName>
</protein>